<dbReference type="AlphaFoldDB" id="A0A812RJD7"/>
<accession>A0A812RJD7</accession>
<sequence length="85" mass="9545">PMASLQPSEMTDAEWSALFAATQPRGELPTCRLPKVLTMRIMDMICLAVKEEPDIIRAWAARMVEALGETFRQIHCFHVQGACNL</sequence>
<name>A0A812RJD7_9DINO</name>
<proteinExistence type="predicted"/>
<dbReference type="Proteomes" id="UP000604046">
    <property type="component" value="Unassembled WGS sequence"/>
</dbReference>
<dbReference type="OrthoDB" id="437633at2759"/>
<dbReference type="EMBL" id="CAJNDS010002345">
    <property type="protein sequence ID" value="CAE7442712.1"/>
    <property type="molecule type" value="Genomic_DNA"/>
</dbReference>
<evidence type="ECO:0000313" key="1">
    <source>
        <dbReference type="EMBL" id="CAE7442712.1"/>
    </source>
</evidence>
<feature type="non-terminal residue" evidence="1">
    <location>
        <position position="85"/>
    </location>
</feature>
<protein>
    <submittedName>
        <fullName evidence="1">Uncharacterized protein</fullName>
    </submittedName>
</protein>
<evidence type="ECO:0000313" key="2">
    <source>
        <dbReference type="Proteomes" id="UP000604046"/>
    </source>
</evidence>
<gene>
    <name evidence="1" type="ORF">SNAT2548_LOCUS24071</name>
</gene>
<organism evidence="1 2">
    <name type="scientific">Symbiodinium natans</name>
    <dbReference type="NCBI Taxonomy" id="878477"/>
    <lineage>
        <taxon>Eukaryota</taxon>
        <taxon>Sar</taxon>
        <taxon>Alveolata</taxon>
        <taxon>Dinophyceae</taxon>
        <taxon>Suessiales</taxon>
        <taxon>Symbiodiniaceae</taxon>
        <taxon>Symbiodinium</taxon>
    </lineage>
</organism>
<keyword evidence="2" id="KW-1185">Reference proteome</keyword>
<reference evidence="1" key="1">
    <citation type="submission" date="2021-02" db="EMBL/GenBank/DDBJ databases">
        <authorList>
            <person name="Dougan E. K."/>
            <person name="Rhodes N."/>
            <person name="Thang M."/>
            <person name="Chan C."/>
        </authorList>
    </citation>
    <scope>NUCLEOTIDE SEQUENCE</scope>
</reference>
<comment type="caution">
    <text evidence="1">The sequence shown here is derived from an EMBL/GenBank/DDBJ whole genome shotgun (WGS) entry which is preliminary data.</text>
</comment>